<dbReference type="Pfam" id="PF01535">
    <property type="entry name" value="PPR"/>
    <property type="match status" value="2"/>
</dbReference>
<accession>A0AAP0BD32</accession>
<keyword evidence="1" id="KW-0677">Repeat</keyword>
<dbReference type="Gene3D" id="1.25.40.10">
    <property type="entry name" value="Tetratricopeptide repeat domain"/>
    <property type="match status" value="1"/>
</dbReference>
<evidence type="ECO:0000256" key="2">
    <source>
        <dbReference type="PROSITE-ProRule" id="PRU00708"/>
    </source>
</evidence>
<evidence type="ECO:0000256" key="1">
    <source>
        <dbReference type="ARBA" id="ARBA00022737"/>
    </source>
</evidence>
<keyword evidence="4" id="KW-1185">Reference proteome</keyword>
<reference evidence="3 4" key="1">
    <citation type="journal article" date="2022" name="Nat. Plants">
        <title>Genomes of leafy and leafless Platanthera orchids illuminate the evolution of mycoheterotrophy.</title>
        <authorList>
            <person name="Li M.H."/>
            <person name="Liu K.W."/>
            <person name="Li Z."/>
            <person name="Lu H.C."/>
            <person name="Ye Q.L."/>
            <person name="Zhang D."/>
            <person name="Wang J.Y."/>
            <person name="Li Y.F."/>
            <person name="Zhong Z.M."/>
            <person name="Liu X."/>
            <person name="Yu X."/>
            <person name="Liu D.K."/>
            <person name="Tu X.D."/>
            <person name="Liu B."/>
            <person name="Hao Y."/>
            <person name="Liao X.Y."/>
            <person name="Jiang Y.T."/>
            <person name="Sun W.H."/>
            <person name="Chen J."/>
            <person name="Chen Y.Q."/>
            <person name="Ai Y."/>
            <person name="Zhai J.W."/>
            <person name="Wu S.S."/>
            <person name="Zhou Z."/>
            <person name="Hsiao Y.Y."/>
            <person name="Wu W.L."/>
            <person name="Chen Y.Y."/>
            <person name="Lin Y.F."/>
            <person name="Hsu J.L."/>
            <person name="Li C.Y."/>
            <person name="Wang Z.W."/>
            <person name="Zhao X."/>
            <person name="Zhong W.Y."/>
            <person name="Ma X.K."/>
            <person name="Ma L."/>
            <person name="Huang J."/>
            <person name="Chen G.Z."/>
            <person name="Huang M.Z."/>
            <person name="Huang L."/>
            <person name="Peng D.H."/>
            <person name="Luo Y.B."/>
            <person name="Zou S.Q."/>
            <person name="Chen S.P."/>
            <person name="Lan S."/>
            <person name="Tsai W.C."/>
            <person name="Van de Peer Y."/>
            <person name="Liu Z.J."/>
        </authorList>
    </citation>
    <scope>NUCLEOTIDE SEQUENCE [LARGE SCALE GENOMIC DNA]</scope>
    <source>
        <strain evidence="3">Lor287</strain>
    </source>
</reference>
<evidence type="ECO:0000313" key="3">
    <source>
        <dbReference type="EMBL" id="KAK8934902.1"/>
    </source>
</evidence>
<gene>
    <name evidence="3" type="primary">PCMP-H38</name>
    <name evidence="3" type="ORF">KSP39_PZI015103</name>
</gene>
<comment type="caution">
    <text evidence="3">The sequence shown here is derived from an EMBL/GenBank/DDBJ whole genome shotgun (WGS) entry which is preliminary data.</text>
</comment>
<dbReference type="PANTHER" id="PTHR47926:SF452">
    <property type="entry name" value="PENTATRICOPEPTIDE REPEAT-CONTAINING PROTEIN"/>
    <property type="match status" value="1"/>
</dbReference>
<proteinExistence type="predicted"/>
<sequence length="117" mass="12705">MRAQGVSPNYVTLVSVLPAISRLGDMRLGKWIHCHAIRNEIAVDDVLGSALVDMYSKCGDVEAAVILFESLPKKNPVTWSALIGGLALNGRAHDAINHFHMMEKEGGTPPMSCSWAF</sequence>
<dbReference type="PROSITE" id="PS51375">
    <property type="entry name" value="PPR"/>
    <property type="match status" value="1"/>
</dbReference>
<dbReference type="PANTHER" id="PTHR47926">
    <property type="entry name" value="PENTATRICOPEPTIDE REPEAT-CONTAINING PROTEIN"/>
    <property type="match status" value="1"/>
</dbReference>
<protein>
    <submittedName>
        <fullName evidence="3">Pentatricopeptide repeat-containing protein</fullName>
    </submittedName>
</protein>
<dbReference type="InterPro" id="IPR002885">
    <property type="entry name" value="PPR_rpt"/>
</dbReference>
<name>A0AAP0BD32_9ASPA</name>
<dbReference type="InterPro" id="IPR011990">
    <property type="entry name" value="TPR-like_helical_dom_sf"/>
</dbReference>
<feature type="repeat" description="PPR" evidence="2">
    <location>
        <begin position="75"/>
        <end position="109"/>
    </location>
</feature>
<evidence type="ECO:0000313" key="4">
    <source>
        <dbReference type="Proteomes" id="UP001418222"/>
    </source>
</evidence>
<dbReference type="EMBL" id="JBBWWQ010000012">
    <property type="protein sequence ID" value="KAK8934902.1"/>
    <property type="molecule type" value="Genomic_DNA"/>
</dbReference>
<dbReference type="NCBIfam" id="TIGR00756">
    <property type="entry name" value="PPR"/>
    <property type="match status" value="1"/>
</dbReference>
<dbReference type="GO" id="GO:0009451">
    <property type="term" value="P:RNA modification"/>
    <property type="evidence" value="ECO:0007669"/>
    <property type="project" value="InterPro"/>
</dbReference>
<dbReference type="Proteomes" id="UP001418222">
    <property type="component" value="Unassembled WGS sequence"/>
</dbReference>
<organism evidence="3 4">
    <name type="scientific">Platanthera zijinensis</name>
    <dbReference type="NCBI Taxonomy" id="2320716"/>
    <lineage>
        <taxon>Eukaryota</taxon>
        <taxon>Viridiplantae</taxon>
        <taxon>Streptophyta</taxon>
        <taxon>Embryophyta</taxon>
        <taxon>Tracheophyta</taxon>
        <taxon>Spermatophyta</taxon>
        <taxon>Magnoliopsida</taxon>
        <taxon>Liliopsida</taxon>
        <taxon>Asparagales</taxon>
        <taxon>Orchidaceae</taxon>
        <taxon>Orchidoideae</taxon>
        <taxon>Orchideae</taxon>
        <taxon>Orchidinae</taxon>
        <taxon>Platanthera</taxon>
    </lineage>
</organism>
<dbReference type="AlphaFoldDB" id="A0AAP0BD32"/>
<dbReference type="InterPro" id="IPR046960">
    <property type="entry name" value="PPR_At4g14850-like_plant"/>
</dbReference>
<dbReference type="GO" id="GO:0003723">
    <property type="term" value="F:RNA binding"/>
    <property type="evidence" value="ECO:0007669"/>
    <property type="project" value="InterPro"/>
</dbReference>